<evidence type="ECO:0000256" key="1">
    <source>
        <dbReference type="SAM" id="MobiDB-lite"/>
    </source>
</evidence>
<dbReference type="EMBL" id="APWK03000028">
    <property type="protein sequence ID" value="PHH54317.1"/>
    <property type="molecule type" value="Genomic_DNA"/>
</dbReference>
<protein>
    <submittedName>
        <fullName evidence="2">Uncharacterized protein</fullName>
    </submittedName>
</protein>
<sequence>MYAPDEDGQEELRIYKQPNQGNIKSDSVLQETEDNSILESFTQAELRSPSLHKIANNLPIYASRRFDSPKVSGSAV</sequence>
<gene>
    <name evidence="2" type="ORF">CFIMG_007952RA00001</name>
</gene>
<dbReference type="Proteomes" id="UP000222788">
    <property type="component" value="Unassembled WGS sequence"/>
</dbReference>
<organism evidence="2 3">
    <name type="scientific">Ceratocystis fimbriata CBS 114723</name>
    <dbReference type="NCBI Taxonomy" id="1035309"/>
    <lineage>
        <taxon>Eukaryota</taxon>
        <taxon>Fungi</taxon>
        <taxon>Dikarya</taxon>
        <taxon>Ascomycota</taxon>
        <taxon>Pezizomycotina</taxon>
        <taxon>Sordariomycetes</taxon>
        <taxon>Hypocreomycetidae</taxon>
        <taxon>Microascales</taxon>
        <taxon>Ceratocystidaceae</taxon>
        <taxon>Ceratocystis</taxon>
    </lineage>
</organism>
<dbReference type="STRING" id="1035309.A0A2C5X9D8"/>
<evidence type="ECO:0000313" key="3">
    <source>
        <dbReference type="Proteomes" id="UP000222788"/>
    </source>
</evidence>
<reference evidence="2 3" key="1">
    <citation type="journal article" date="2013" name="Fungal Biol.">
        <title>Analysis of microsatellite markers in the genome of the plant pathogen Ceratocystis fimbriata.</title>
        <authorList>
            <person name="Simpson M.C."/>
            <person name="Wilken P.M."/>
            <person name="Coetzee M.P."/>
            <person name="Wingfield M.J."/>
            <person name="Wingfield B.D."/>
        </authorList>
    </citation>
    <scope>NUCLEOTIDE SEQUENCE [LARGE SCALE GENOMIC DNA]</scope>
    <source>
        <strain evidence="2 3">CBS 114723</strain>
    </source>
</reference>
<feature type="region of interest" description="Disordered" evidence="1">
    <location>
        <begin position="1"/>
        <end position="28"/>
    </location>
</feature>
<keyword evidence="3" id="KW-1185">Reference proteome</keyword>
<reference evidence="2 3" key="2">
    <citation type="journal article" date="2013" name="IMA Fungus">
        <title>IMA Genome-F 1: Ceratocystis fimbriata: Draft nuclear genome sequence for the plant pathogen, Ceratocystis fimbriata.</title>
        <authorList>
            <person name="Wilken P.M."/>
            <person name="Steenkamp E.T."/>
            <person name="Wingfield M.J."/>
            <person name="de Beer Z.W."/>
            <person name="Wingfield B.D."/>
        </authorList>
    </citation>
    <scope>NUCLEOTIDE SEQUENCE [LARGE SCALE GENOMIC DNA]</scope>
    <source>
        <strain evidence="2 3">CBS 114723</strain>
    </source>
</reference>
<evidence type="ECO:0000313" key="2">
    <source>
        <dbReference type="EMBL" id="PHH54317.1"/>
    </source>
</evidence>
<accession>A0A2C5X9D8</accession>
<name>A0A2C5X9D8_9PEZI</name>
<feature type="compositionally biased region" description="Polar residues" evidence="1">
    <location>
        <begin position="17"/>
        <end position="28"/>
    </location>
</feature>
<proteinExistence type="predicted"/>
<dbReference type="OrthoDB" id="5979581at2759"/>
<dbReference type="AlphaFoldDB" id="A0A2C5X9D8"/>
<comment type="caution">
    <text evidence="2">The sequence shown here is derived from an EMBL/GenBank/DDBJ whole genome shotgun (WGS) entry which is preliminary data.</text>
</comment>